<dbReference type="InterPro" id="IPR015813">
    <property type="entry name" value="Pyrv/PenolPyrv_kinase-like_dom"/>
</dbReference>
<dbReference type="Pfam" id="PF02548">
    <property type="entry name" value="Pantoate_transf"/>
    <property type="match status" value="1"/>
</dbReference>
<dbReference type="AlphaFoldDB" id="A0ABD5S2V6"/>
<comment type="catalytic activity">
    <reaction evidence="5">
        <text>(6R)-5,10-methylene-5,6,7,8-tetrahydrofolate + 3-methyl-2-oxobutanoate + H2O = 2-dehydropantoate + (6S)-5,6,7,8-tetrahydrofolate</text>
        <dbReference type="Rhea" id="RHEA:11824"/>
        <dbReference type="ChEBI" id="CHEBI:11561"/>
        <dbReference type="ChEBI" id="CHEBI:11851"/>
        <dbReference type="ChEBI" id="CHEBI:15377"/>
        <dbReference type="ChEBI" id="CHEBI:15636"/>
        <dbReference type="ChEBI" id="CHEBI:57453"/>
        <dbReference type="EC" id="2.1.2.11"/>
    </reaction>
</comment>
<evidence type="ECO:0000313" key="10">
    <source>
        <dbReference type="Proteomes" id="UP001596328"/>
    </source>
</evidence>
<keyword evidence="10" id="KW-1185">Reference proteome</keyword>
<dbReference type="GO" id="GO:0003864">
    <property type="term" value="F:3-methyl-2-oxobutanoate hydroxymethyltransferase activity"/>
    <property type="evidence" value="ECO:0007669"/>
    <property type="project" value="UniProtKB-UniRule"/>
</dbReference>
<keyword evidence="5" id="KW-0963">Cytoplasm</keyword>
<comment type="caution">
    <text evidence="9">The sequence shown here is derived from an EMBL/GenBank/DDBJ whole genome shotgun (WGS) entry which is preliminary data.</text>
</comment>
<keyword evidence="5 8" id="KW-0479">Metal-binding</keyword>
<evidence type="ECO:0000256" key="6">
    <source>
        <dbReference type="PIRSR" id="PIRSR000388-1"/>
    </source>
</evidence>
<organism evidence="9 10">
    <name type="scientific">Halobium palmae</name>
    <dbReference type="NCBI Taxonomy" id="1776492"/>
    <lineage>
        <taxon>Archaea</taxon>
        <taxon>Methanobacteriati</taxon>
        <taxon>Methanobacteriota</taxon>
        <taxon>Stenosarchaea group</taxon>
        <taxon>Halobacteria</taxon>
        <taxon>Halobacteriales</taxon>
        <taxon>Haloferacaceae</taxon>
        <taxon>Halobium</taxon>
    </lineage>
</organism>
<feature type="binding site" evidence="5 8">
    <location>
        <position position="84"/>
    </location>
    <ligand>
        <name>Mg(2+)</name>
        <dbReference type="ChEBI" id="CHEBI:18420"/>
    </ligand>
</feature>
<dbReference type="InterPro" id="IPR003700">
    <property type="entry name" value="Pantoate_hydroxy_MeTrfase"/>
</dbReference>
<dbReference type="GO" id="GO:0005737">
    <property type="term" value="C:cytoplasm"/>
    <property type="evidence" value="ECO:0007669"/>
    <property type="project" value="UniProtKB-SubCell"/>
</dbReference>
<dbReference type="InterPro" id="IPR040442">
    <property type="entry name" value="Pyrv_kinase-like_dom_sf"/>
</dbReference>
<evidence type="ECO:0000256" key="8">
    <source>
        <dbReference type="PIRSR" id="PIRSR000388-3"/>
    </source>
</evidence>
<proteinExistence type="inferred from homology"/>
<feature type="binding site" evidence="5 8">
    <location>
        <position position="116"/>
    </location>
    <ligand>
        <name>Mg(2+)</name>
        <dbReference type="ChEBI" id="CHEBI:18420"/>
    </ligand>
</feature>
<name>A0ABD5S2V6_9EURY</name>
<reference evidence="9 10" key="1">
    <citation type="journal article" date="2019" name="Int. J. Syst. Evol. Microbiol.">
        <title>The Global Catalogue of Microorganisms (GCM) 10K type strain sequencing project: providing services to taxonomists for standard genome sequencing and annotation.</title>
        <authorList>
            <consortium name="The Broad Institute Genomics Platform"/>
            <consortium name="The Broad Institute Genome Sequencing Center for Infectious Disease"/>
            <person name="Wu L."/>
            <person name="Ma J."/>
        </authorList>
    </citation>
    <scope>NUCLEOTIDE SEQUENCE [LARGE SCALE GENOMIC DNA]</scope>
    <source>
        <strain evidence="9 10">NBRC 111368</strain>
    </source>
</reference>
<keyword evidence="4 5" id="KW-0173">Coenzyme A biosynthesis</keyword>
<dbReference type="FunFam" id="3.20.20.60:FF:000003">
    <property type="entry name" value="3-methyl-2-oxobutanoate hydroxymethyltransferase"/>
    <property type="match status" value="1"/>
</dbReference>
<dbReference type="HAMAP" id="MF_00156">
    <property type="entry name" value="PanB"/>
    <property type="match status" value="1"/>
</dbReference>
<accession>A0ABD5S2V6</accession>
<dbReference type="NCBIfam" id="TIGR00222">
    <property type="entry name" value="panB"/>
    <property type="match status" value="1"/>
</dbReference>
<dbReference type="EC" id="2.1.2.11" evidence="5"/>
<dbReference type="SUPFAM" id="SSF51621">
    <property type="entry name" value="Phosphoenolpyruvate/pyruvate domain"/>
    <property type="match status" value="1"/>
</dbReference>
<sequence>MPGRSVREFTRMKREGEPITMLTTYDAPTARLVDDCDVDIALVGDSVGNTQLGYDSWMDVTLDEIASHTAAVARSMEDTFLIADLPFMSYGASLEQGVESAGRLVKEAGADAVKLETPPGGEVTVELVDRLVELGIPVQGHIGLNSQREKAEGGNFVQGKEREESASAAELVETAERLEAAGAFSLIVELTAEDAARRITESIGIPTIGIGAGRYVDGQVLVVNDVLGFGGSGYRLSKRYADLDSVVSEAVSEYAAEVRSGEFPAVEHTFDPVDEG</sequence>
<evidence type="ECO:0000256" key="3">
    <source>
        <dbReference type="ARBA" id="ARBA00022679"/>
    </source>
</evidence>
<comment type="similarity">
    <text evidence="2 5">Belongs to the PanB family.</text>
</comment>
<comment type="pathway">
    <text evidence="5">Cofactor biosynthesis; coenzyme A biosynthesis.</text>
</comment>
<dbReference type="Proteomes" id="UP001596328">
    <property type="component" value="Unassembled WGS sequence"/>
</dbReference>
<evidence type="ECO:0000256" key="4">
    <source>
        <dbReference type="ARBA" id="ARBA00022993"/>
    </source>
</evidence>
<dbReference type="GO" id="GO:0015940">
    <property type="term" value="P:pantothenate biosynthetic process"/>
    <property type="evidence" value="ECO:0007669"/>
    <property type="project" value="UniProtKB-UniRule"/>
</dbReference>
<keyword evidence="5 8" id="KW-0460">Magnesium</keyword>
<evidence type="ECO:0000256" key="2">
    <source>
        <dbReference type="ARBA" id="ARBA00008676"/>
    </source>
</evidence>
<dbReference type="GO" id="GO:0046872">
    <property type="term" value="F:metal ion binding"/>
    <property type="evidence" value="ECO:0007669"/>
    <property type="project" value="UniProtKB-KW"/>
</dbReference>
<comment type="pathway">
    <text evidence="1">Cofactor biosynthesis; (R)-pantothenate biosynthesis; (R)-pantoate from 3-methyl-2-oxobutanoate: step 1/2.</text>
</comment>
<evidence type="ECO:0000313" key="9">
    <source>
        <dbReference type="EMBL" id="MFC6726009.1"/>
    </source>
</evidence>
<dbReference type="PIRSF" id="PIRSF000388">
    <property type="entry name" value="Pantoate_hydroxy_MeTrfase"/>
    <property type="match status" value="1"/>
</dbReference>
<comment type="subcellular location">
    <subcellularLocation>
        <location evidence="5">Cytoplasm</location>
    </subcellularLocation>
</comment>
<dbReference type="NCBIfam" id="NF001452">
    <property type="entry name" value="PRK00311.1"/>
    <property type="match status" value="1"/>
</dbReference>
<comment type="subunit">
    <text evidence="5">Homodecamer; pentamer of dimers.</text>
</comment>
<gene>
    <name evidence="5 9" type="primary">panB</name>
    <name evidence="9" type="ORF">ACFQE1_16895</name>
</gene>
<keyword evidence="3 5" id="KW-0808">Transferase</keyword>
<dbReference type="CDD" id="cd06557">
    <property type="entry name" value="KPHMT-like"/>
    <property type="match status" value="1"/>
</dbReference>
<dbReference type="PANTHER" id="PTHR20881">
    <property type="entry name" value="3-METHYL-2-OXOBUTANOATE HYDROXYMETHYLTRANSFERASE"/>
    <property type="match status" value="1"/>
</dbReference>
<dbReference type="PANTHER" id="PTHR20881:SF0">
    <property type="entry name" value="3-METHYL-2-OXOBUTANOATE HYDROXYMETHYLTRANSFERASE"/>
    <property type="match status" value="1"/>
</dbReference>
<comment type="cofactor">
    <cofactor evidence="5 8">
        <name>Mg(2+)</name>
        <dbReference type="ChEBI" id="CHEBI:18420"/>
    </cofactor>
    <text evidence="5 8">Binds 1 Mg(2+) ion per subunit.</text>
</comment>
<dbReference type="Gene3D" id="3.20.20.60">
    <property type="entry name" value="Phosphoenolpyruvate-binding domains"/>
    <property type="match status" value="1"/>
</dbReference>
<dbReference type="GO" id="GO:0015937">
    <property type="term" value="P:coenzyme A biosynthetic process"/>
    <property type="evidence" value="ECO:0007669"/>
    <property type="project" value="UniProtKB-UniRule"/>
</dbReference>
<feature type="binding site" evidence="5 7">
    <location>
        <begin position="45"/>
        <end position="46"/>
    </location>
    <ligand>
        <name>3-methyl-2-oxobutanoate</name>
        <dbReference type="ChEBI" id="CHEBI:11851"/>
    </ligand>
</feature>
<evidence type="ECO:0000256" key="1">
    <source>
        <dbReference type="ARBA" id="ARBA00005033"/>
    </source>
</evidence>
<evidence type="ECO:0000256" key="7">
    <source>
        <dbReference type="PIRSR" id="PIRSR000388-2"/>
    </source>
</evidence>
<feature type="binding site" evidence="5 7">
    <location>
        <position position="84"/>
    </location>
    <ligand>
        <name>3-methyl-2-oxobutanoate</name>
        <dbReference type="ChEBI" id="CHEBI:11851"/>
    </ligand>
</feature>
<feature type="active site" description="Proton acceptor" evidence="5 6">
    <location>
        <position position="189"/>
    </location>
</feature>
<feature type="binding site" evidence="5 7">
    <location>
        <position position="114"/>
    </location>
    <ligand>
        <name>3-methyl-2-oxobutanoate</name>
        <dbReference type="ChEBI" id="CHEBI:11851"/>
    </ligand>
</feature>
<protein>
    <recommendedName>
        <fullName evidence="5">3-methyl-2-oxobutanoate hydroxymethyltransferase</fullName>
        <ecNumber evidence="5">2.1.2.11</ecNumber>
    </recommendedName>
    <alternativeName>
        <fullName evidence="5">Ketopantoate hydroxymethyltransferase</fullName>
        <shortName evidence="5">KPHMT</shortName>
    </alternativeName>
</protein>
<evidence type="ECO:0000256" key="5">
    <source>
        <dbReference type="HAMAP-Rule" id="MF_00156"/>
    </source>
</evidence>
<comment type="function">
    <text evidence="5">Catalyzes the reversible reaction in which hydroxymethyl group from 5,10-methylenetetrahydrofolate is transferred onto alpha-ketoisovalerate to form ketopantoate.</text>
</comment>
<feature type="binding site" evidence="5 8">
    <location>
        <position position="45"/>
    </location>
    <ligand>
        <name>Mg(2+)</name>
        <dbReference type="ChEBI" id="CHEBI:18420"/>
    </ligand>
</feature>
<dbReference type="EMBL" id="JBHSWU010000833">
    <property type="protein sequence ID" value="MFC6726009.1"/>
    <property type="molecule type" value="Genomic_DNA"/>
</dbReference>